<dbReference type="SUPFAM" id="SSF56436">
    <property type="entry name" value="C-type lectin-like"/>
    <property type="match status" value="1"/>
</dbReference>
<dbReference type="AlphaFoldDB" id="A0A023EIQ9"/>
<dbReference type="PANTHER" id="PTHR22799:SF6">
    <property type="entry name" value="C-TYPE LECTIN DOMAIN FAMILY 4 MEMBER M-LIKE"/>
    <property type="match status" value="1"/>
</dbReference>
<evidence type="ECO:0000256" key="2">
    <source>
        <dbReference type="ARBA" id="ARBA00023157"/>
    </source>
</evidence>
<dbReference type="InterPro" id="IPR018378">
    <property type="entry name" value="C-type_lectin_CS"/>
</dbReference>
<keyword evidence="2" id="KW-1015">Disulfide bond</keyword>
<dbReference type="VEuPathDB" id="VectorBase:AALC636_012195"/>
<evidence type="ECO:0000256" key="1">
    <source>
        <dbReference type="ARBA" id="ARBA00022734"/>
    </source>
</evidence>
<protein>
    <submittedName>
        <fullName evidence="4">Putative c-type lectin</fullName>
    </submittedName>
</protein>
<dbReference type="PROSITE" id="PS00615">
    <property type="entry name" value="C_TYPE_LECTIN_1"/>
    <property type="match status" value="1"/>
</dbReference>
<feature type="non-terminal residue" evidence="4">
    <location>
        <position position="1"/>
    </location>
</feature>
<organism evidence="4">
    <name type="scientific">Aedes albopictus</name>
    <name type="common">Asian tiger mosquito</name>
    <name type="synonym">Stegomyia albopicta</name>
    <dbReference type="NCBI Taxonomy" id="7160"/>
    <lineage>
        <taxon>Eukaryota</taxon>
        <taxon>Metazoa</taxon>
        <taxon>Ecdysozoa</taxon>
        <taxon>Arthropoda</taxon>
        <taxon>Hexapoda</taxon>
        <taxon>Insecta</taxon>
        <taxon>Pterygota</taxon>
        <taxon>Neoptera</taxon>
        <taxon>Endopterygota</taxon>
        <taxon>Diptera</taxon>
        <taxon>Nematocera</taxon>
        <taxon>Culicoidea</taxon>
        <taxon>Culicidae</taxon>
        <taxon>Culicinae</taxon>
        <taxon>Aedini</taxon>
        <taxon>Aedes</taxon>
        <taxon>Stegomyia</taxon>
    </lineage>
</organism>
<dbReference type="CDD" id="cd00037">
    <property type="entry name" value="CLECT"/>
    <property type="match status" value="1"/>
</dbReference>
<dbReference type="PROSITE" id="PS50041">
    <property type="entry name" value="C_TYPE_LECTIN_2"/>
    <property type="match status" value="1"/>
</dbReference>
<dbReference type="Pfam" id="PF00059">
    <property type="entry name" value="Lectin_C"/>
    <property type="match status" value="1"/>
</dbReference>
<evidence type="ECO:0000259" key="3">
    <source>
        <dbReference type="PROSITE" id="PS50041"/>
    </source>
</evidence>
<dbReference type="PANTHER" id="PTHR22799">
    <property type="entry name" value="TETRANECTIN-RELATED"/>
    <property type="match status" value="1"/>
</dbReference>
<keyword evidence="1 4" id="KW-0430">Lectin</keyword>
<sequence>AAKRIDPRRLCHLLQSIFVSHFYSYESLLDNLPHNVLWSDCTQQYIPYITYKKNWTDAIEHCKCYGMRLAVVDTAAKQRLLEQALIGSAIFNDSWTSVWIAANDRAVEGQFVWQPTGKKVQYTNWRSLMPDNYQGYEDCVHVFRGIGFNFKWNDWPCTWLTQVACEEVKKC</sequence>
<dbReference type="VEuPathDB" id="VectorBase:AALFPA_064414"/>
<feature type="domain" description="C-type lectin" evidence="3">
    <location>
        <begin position="45"/>
        <end position="166"/>
    </location>
</feature>
<proteinExistence type="evidence at transcript level"/>
<dbReference type="InterPro" id="IPR051663">
    <property type="entry name" value="CLec_Tetranectin-domain"/>
</dbReference>
<name>A0A023EIQ9_AEDAL</name>
<reference evidence="4" key="1">
    <citation type="journal article" date="2014" name="PLoS Negl. Trop. Dis.">
        <title>Identification and characterization of seminal fluid proteins in the Asian tiger mosquito, Aedes albopictus.</title>
        <authorList>
            <person name="Boes K.E."/>
            <person name="Ribeiro J.M."/>
            <person name="Wong A."/>
            <person name="Harrington L.C."/>
            <person name="Wolfner M.F."/>
            <person name="Sirot L.K."/>
        </authorList>
    </citation>
    <scope>NUCLEOTIDE SEQUENCE</scope>
    <source>
        <tissue evidence="4">Reproductive organs</tissue>
    </source>
</reference>
<accession>A0A023EIQ9</accession>
<dbReference type="InterPro" id="IPR016187">
    <property type="entry name" value="CTDL_fold"/>
</dbReference>
<evidence type="ECO:0000313" key="4">
    <source>
        <dbReference type="EMBL" id="JAC08514.1"/>
    </source>
</evidence>
<dbReference type="InterPro" id="IPR001304">
    <property type="entry name" value="C-type_lectin-like"/>
</dbReference>
<dbReference type="EMBL" id="GAPW01005084">
    <property type="protein sequence ID" value="JAC08514.1"/>
    <property type="molecule type" value="mRNA"/>
</dbReference>
<dbReference type="VEuPathDB" id="VectorBase:AALF019892"/>
<dbReference type="SMART" id="SM00034">
    <property type="entry name" value="CLECT"/>
    <property type="match status" value="1"/>
</dbReference>
<dbReference type="InterPro" id="IPR016186">
    <property type="entry name" value="C-type_lectin-like/link_sf"/>
</dbReference>
<dbReference type="GO" id="GO:0030246">
    <property type="term" value="F:carbohydrate binding"/>
    <property type="evidence" value="ECO:0007669"/>
    <property type="project" value="UniProtKB-KW"/>
</dbReference>
<dbReference type="Gene3D" id="3.10.100.10">
    <property type="entry name" value="Mannose-Binding Protein A, subunit A"/>
    <property type="match status" value="1"/>
</dbReference>